<evidence type="ECO:0000313" key="3">
    <source>
        <dbReference type="EMBL" id="EKB32149.1"/>
    </source>
</evidence>
<feature type="domain" description="FAD dependent oxidoreductase" evidence="2">
    <location>
        <begin position="3"/>
        <end position="375"/>
    </location>
</feature>
<dbReference type="GO" id="GO:0016491">
    <property type="term" value="F:oxidoreductase activity"/>
    <property type="evidence" value="ECO:0007669"/>
    <property type="project" value="UniProtKB-KW"/>
</dbReference>
<evidence type="ECO:0000256" key="1">
    <source>
        <dbReference type="ARBA" id="ARBA00023002"/>
    </source>
</evidence>
<comment type="caution">
    <text evidence="3">The sequence shown here is derived from an EMBL/GenBank/DDBJ whole genome shotgun (WGS) entry which is preliminary data.</text>
</comment>
<dbReference type="SUPFAM" id="SSF51905">
    <property type="entry name" value="FAD/NAD(P)-binding domain"/>
    <property type="match status" value="1"/>
</dbReference>
<proteinExistence type="predicted"/>
<protein>
    <recommendedName>
        <fullName evidence="2">FAD dependent oxidoreductase domain-containing protein</fullName>
    </recommendedName>
</protein>
<name>K1KKC9_9BURK</name>
<dbReference type="RefSeq" id="WP_005433196.1">
    <property type="nucleotide sequence ID" value="NZ_JH815513.1"/>
</dbReference>
<keyword evidence="1" id="KW-0560">Oxidoreductase</keyword>
<accession>K1KKC9</accession>
<dbReference type="Pfam" id="PF01266">
    <property type="entry name" value="DAO"/>
    <property type="match status" value="1"/>
</dbReference>
<dbReference type="STRING" id="742823.HMPREF9465_00164"/>
<dbReference type="PANTHER" id="PTHR13847">
    <property type="entry name" value="SARCOSINE DEHYDROGENASE-RELATED"/>
    <property type="match status" value="1"/>
</dbReference>
<organism evidence="3 4">
    <name type="scientific">Sutterella wadsworthensis 2_1_59BFAA</name>
    <dbReference type="NCBI Taxonomy" id="742823"/>
    <lineage>
        <taxon>Bacteria</taxon>
        <taxon>Pseudomonadati</taxon>
        <taxon>Pseudomonadota</taxon>
        <taxon>Betaproteobacteria</taxon>
        <taxon>Burkholderiales</taxon>
        <taxon>Sutterellaceae</taxon>
        <taxon>Sutterella</taxon>
    </lineage>
</organism>
<dbReference type="InterPro" id="IPR036188">
    <property type="entry name" value="FAD/NAD-bd_sf"/>
</dbReference>
<dbReference type="AlphaFoldDB" id="K1KKC9"/>
<dbReference type="Proteomes" id="UP000005835">
    <property type="component" value="Unassembled WGS sequence"/>
</dbReference>
<gene>
    <name evidence="3" type="ORF">HMPREF9465_00164</name>
</gene>
<dbReference type="HOGENOM" id="CLU_670702_0_0_4"/>
<dbReference type="GO" id="GO:0005737">
    <property type="term" value="C:cytoplasm"/>
    <property type="evidence" value="ECO:0007669"/>
    <property type="project" value="TreeGrafter"/>
</dbReference>
<dbReference type="Gene3D" id="3.30.9.10">
    <property type="entry name" value="D-Amino Acid Oxidase, subunit A, domain 2"/>
    <property type="match status" value="1"/>
</dbReference>
<evidence type="ECO:0000313" key="4">
    <source>
        <dbReference type="Proteomes" id="UP000005835"/>
    </source>
</evidence>
<keyword evidence="4" id="KW-1185">Reference proteome</keyword>
<evidence type="ECO:0000259" key="2">
    <source>
        <dbReference type="Pfam" id="PF01266"/>
    </source>
</evidence>
<reference evidence="3 4" key="1">
    <citation type="submission" date="2012-05" db="EMBL/GenBank/DDBJ databases">
        <title>The Genome Sequence of Sutterella wadsworthensis 2_1_59BFAA.</title>
        <authorList>
            <consortium name="The Broad Institute Genome Sequencing Platform"/>
            <person name="Earl A."/>
            <person name="Ward D."/>
            <person name="Feldgarden M."/>
            <person name="Gevers D."/>
            <person name="Daigneault M."/>
            <person name="Strauss J."/>
            <person name="Allen-Vercoe E."/>
            <person name="Walker B."/>
            <person name="Young S.K."/>
            <person name="Zeng Q."/>
            <person name="Gargeya S."/>
            <person name="Fitzgerald M."/>
            <person name="Haas B."/>
            <person name="Abouelleil A."/>
            <person name="Alvarado L."/>
            <person name="Arachchi H.M."/>
            <person name="Berlin A.M."/>
            <person name="Chapman S.B."/>
            <person name="Goldberg J."/>
            <person name="Griggs A."/>
            <person name="Gujja S."/>
            <person name="Hansen M."/>
            <person name="Howarth C."/>
            <person name="Imamovic A."/>
            <person name="Larimer J."/>
            <person name="McCowen C."/>
            <person name="Montmayeur A."/>
            <person name="Murphy C."/>
            <person name="Neiman D."/>
            <person name="Pearson M."/>
            <person name="Priest M."/>
            <person name="Roberts A."/>
            <person name="Saif S."/>
            <person name="Shea T."/>
            <person name="Sisk P."/>
            <person name="Sykes S."/>
            <person name="Wortman J."/>
            <person name="Nusbaum C."/>
            <person name="Birren B."/>
        </authorList>
    </citation>
    <scope>NUCLEOTIDE SEQUENCE [LARGE SCALE GENOMIC DNA]</scope>
    <source>
        <strain evidence="3 4">2_1_59BFAA</strain>
    </source>
</reference>
<dbReference type="eggNOG" id="COG0665">
    <property type="taxonomic scope" value="Bacteria"/>
</dbReference>
<dbReference type="InterPro" id="IPR006076">
    <property type="entry name" value="FAD-dep_OxRdtase"/>
</dbReference>
<dbReference type="EMBL" id="ADMG01000007">
    <property type="protein sequence ID" value="EKB32149.1"/>
    <property type="molecule type" value="Genomic_DNA"/>
</dbReference>
<dbReference type="PATRIC" id="fig|742823.3.peg.164"/>
<dbReference type="Gene3D" id="3.50.50.60">
    <property type="entry name" value="FAD/NAD(P)-binding domain"/>
    <property type="match status" value="2"/>
</dbReference>
<dbReference type="PANTHER" id="PTHR13847:SF289">
    <property type="entry name" value="GLYCINE OXIDASE"/>
    <property type="match status" value="1"/>
</dbReference>
<sequence length="396" mass="41266">MHAAVVGAGLTGLQTALSLVRKGADVTVIEAQRAPCQGASYCAGAVLGDPAPAPIARPAGRLARLKALASNTSELVYGSGAAVRHPSFISAMTACREPARCEARDALAAELSEASTSMLRAEAQEHGFILQESAGTIIVSPEAGEASPATLEDVTAIEPSLYAATDVGSFSFSRATTWSVSYYAKQLREHLAEAGVKILCSRKATGLISDNGRICGVAADEPVRADAVVVACGTGALEILPEHAYGGVPLAPVTRSVLNVSLSGDACVMRHAVRTPEGRIALPLDTFVRIMGRWHLGAQEHCPVDKEYKALWEMGVKLFPAATDWSQGRYLSHTVLSSPDGLPVAGASGMPGLHLSIAGGIHGADFCTAVADVVSDGVLGRENPFSERLSWRRFGA</sequence>